<dbReference type="Proteomes" id="UP000548632">
    <property type="component" value="Unassembled WGS sequence"/>
</dbReference>
<gene>
    <name evidence="2" type="ORF">HUK38_11900</name>
</gene>
<evidence type="ECO:0000313" key="3">
    <source>
        <dbReference type="Proteomes" id="UP000548632"/>
    </source>
</evidence>
<comment type="caution">
    <text evidence="2">The sequence shown here is derived from an EMBL/GenBank/DDBJ whole genome shotgun (WGS) entry which is preliminary data.</text>
</comment>
<protein>
    <submittedName>
        <fullName evidence="2">Uncharacterized protein</fullName>
    </submittedName>
</protein>
<organism evidence="2 3">
    <name type="scientific">Thiospirillum jenense</name>
    <dbReference type="NCBI Taxonomy" id="1653858"/>
    <lineage>
        <taxon>Bacteria</taxon>
        <taxon>Pseudomonadati</taxon>
        <taxon>Pseudomonadota</taxon>
        <taxon>Gammaproteobacteria</taxon>
        <taxon>Chromatiales</taxon>
        <taxon>Chromatiaceae</taxon>
        <taxon>Thiospirillum</taxon>
    </lineage>
</organism>
<feature type="region of interest" description="Disordered" evidence="1">
    <location>
        <begin position="43"/>
        <end position="160"/>
    </location>
</feature>
<dbReference type="AlphaFoldDB" id="A0A839HE61"/>
<evidence type="ECO:0000313" key="2">
    <source>
        <dbReference type="EMBL" id="MBB1126921.1"/>
    </source>
</evidence>
<accession>A0A839HE61</accession>
<dbReference type="EMBL" id="JABVCQ010000029">
    <property type="protein sequence ID" value="MBB1126921.1"/>
    <property type="molecule type" value="Genomic_DNA"/>
</dbReference>
<reference evidence="2 3" key="1">
    <citation type="journal article" date="2020" name="Arch. Microbiol.">
        <title>The genome sequence of the giant phototrophic gammaproteobacterium Thiospirillum jenense gives insight into its physiological properties and phylogenetic relationships.</title>
        <authorList>
            <person name="Imhoff J.F."/>
            <person name="Meyer T.E."/>
            <person name="Kyndt J.A."/>
        </authorList>
    </citation>
    <scope>NUCLEOTIDE SEQUENCE [LARGE SCALE GENOMIC DNA]</scope>
    <source>
        <strain evidence="2 3">DSM 216</strain>
    </source>
</reference>
<keyword evidence="3" id="KW-1185">Reference proteome</keyword>
<feature type="compositionally biased region" description="Low complexity" evidence="1">
    <location>
        <begin position="120"/>
        <end position="133"/>
    </location>
</feature>
<feature type="compositionally biased region" description="Polar residues" evidence="1">
    <location>
        <begin position="57"/>
        <end position="87"/>
    </location>
</feature>
<evidence type="ECO:0000256" key="1">
    <source>
        <dbReference type="SAM" id="MobiDB-lite"/>
    </source>
</evidence>
<sequence>MIIVIGSLMTGCVATDQYGNVRPDHAQFAGAIAGVAAGALAASPNSNADRQPPEPYASSQRYSSAPRSNHSQRSGNNQQQSADNNPMNALMTAAMGQAMAQSTNKKQSKSKNKRITLPNGQHQPTGGQPQPHQIAVNGQKPNRPTPPQAGQPPHRIRPTE</sequence>
<name>A0A839HE61_9GAMM</name>
<proteinExistence type="predicted"/>